<sequence>MEYATIENIIFLLTREVKLPKCERDKKTERQRDRESARENARERERQILICYIVGEWDWMRVRHGRSPRKPAEQRRRRAQFPHAKIRLRPLPSLLSNRAVRYPLFNTFSKKIDHIGIDPTHRSQRAFKTDGGTPKSLYGETEGGVLTGPVRRVAAALGARPLCKLQHNSPAIRHEPSRTIGQLSLLFLSVEMASCSTENGRPARSSAPPVVAQHRQQTRSSGHSSTSSTNPLVWTLEHIVNKPARLDTRARRQQTRSSGHSSTSSTNPLVWTLKHVVNKPARLDTRARRQQTRSSGHSSTSSTNPLVWTLEHIVNKPARLDTRARRQQTRSSGHSSTSSTNPLVWTLEHVVNKPARLDTRAHRQQTRSSGHSSTSSTNPLVWTLEHIVNKPARLDTRAHRQQTRSSGHSSKFSSIPAGKLKTHTRLSPETRSRTVRMRECLEHTVAGRPSLGTDLSLWSARRMDEMAVETHVRRTLNMRPLVRKFPHPPGPGTEPGTSGIAEQRGRGVVVRLLASHLGEPGSIPGGVIPGSSHVGILPDDAAGKRVFSGLSRFPRPFHCGAAPYLPRVALIGSQDLDVTSRPHLFAHSPDLHLNKRYSYKLQLLSSCLSEDSGLAFTPVVTSIVEVSGIGVARILIDRWSEGFLWDLPFPPPLQSGAAPYSPHFIISQELVKSRPNLSTQYITTFQNARWRRIDSVQLKRSEASWHAPGYHYAIGCNGYSECSPDLTPIDSAVVPLEISHPWMERRWNARAGETGVPRKNPPASGIVQHDSHMRISGSEPVGYRTRIAVVGGEHPSHCTTAAPLEMLTACNAAFLMHVIISLPRCCTAPDLPLPPSVGNQARVSETRPSSINRVVGLAIASLADRAFIDVARKTRSKTRIHTRLFRVLYLKLRVRHAWATVKVSTPTHFCFSLAAIARFAFLLFNYSSVHSGNIRLHCNHAELSFRLQDIAVVGCSQRTEIRQRRTCVPAHTFSMTEFTGKSGSARGDLDMRINSSHRLYAQITELARSLAQRCRAVLESEERSKMGSGLSIHQTNCVSAPPTTLRAWLYTPTRAVVIYSVPRDETDELRQRVLERCRNEGAGETGDPRENPPTNGIRCPDRGLNPVRLGGRAGALIARPPRPLQWRKCNKRKSSRTVCSECVVRITRQSHAGQLTRAITDAGTRLRTELHRHAVAGCGAACWSLLTVRRDGAHVRRFSSPRASLLASRLSPKLIHSTTGGSETHRTIYTLLDFTCKVRRTPSLAERNELLPAASCMAPLLDALPIGLLQHHYRVLYPLGYCGPTIGFSTHWAIAAPLSVSLPTELLRPHYRVLYPLSYCGSWDGMYRRQKVTTSGGRSDQRKGSLRLPLSSSEECGGMLEYWTRCLSGAKHAVPHNTNTLLDSLNERLEQPVRPCRFQGSLWADGPATICIGCGYSVLSTAAGENPGQERRNHPPPPHAKLRALAASWLQIRFVAAYCYRDGRCEYSCESGEVSFPALMTAGRLWHMRNPRDNPPTNGIVWHDSHMRKSGVTRQGIEPGSPWWEADSEVNVQGKRPVPRASRGLSEMWTRPHRRKQHVISPLRTHLLGVRLAYSPPTKANRVQSPVGSLRISHVGIVPNDAADRRVFSGDLQFSPPLHSRAAPYLASTLAGFQDHEVKGRSKFLHSTPLETTSPSSTLLASSSERGRQSLLVRSVREWNVLREELVSVRGVGKFRKGVERELVGFGHSLVNVAAQMEQIEIPHSIVMCCWSASLLFPCITRTSESVRRGLGRIYNSPSCASVRHPPVRHTYIRPSLSRARAIYNQISLSPSRAATCARQANRDSRAAHLQRMFSGHLRENVLVDALASLSETRGAGNLLDRTRENYFSRDRASDPPRKITAHQNSIELRPFTLLALWFGGLCDLEQQECEDKRSDEPEERRVVARAKSVDCEHRMYYYREYSMYYYREYSMYYYYREYSMYYYREYSMYYYPRARSSSVDERVWRKTDVLYSRTSLLASKMLKTCANPKECRNREWIISAHCGVTIVGTVLRNISRAGGGGSDLEAASKQWLIADDKQDSERLCSFIISPSVDIVPAIYPRANSSACVNHIRGDLYARSTSPTTLRVRIPAGLLASHQDEPGSNPSRVAFRVSKVGIVLDDAARRWIFSGISSLLRPCIPALLQSHQISPSSDLKTSNFHLRDDVTEDIFRATFWANNNKDSGRLSSFWGKETWKQSAGVDVPCPSIPTCLGDQVISRLLNRGGMAEHECNVRRWLEHRKKGKFEIATRGSGASVPAVALVPPDDRVTRPQVAVSLDCEGASLPDLAGPVQFFVGESIAGDQAVRLCQSGTCSRVGNTPGRRES</sequence>
<feature type="region of interest" description="Disordered" evidence="1">
    <location>
        <begin position="481"/>
        <end position="503"/>
    </location>
</feature>
<protein>
    <submittedName>
        <fullName evidence="2">Uncharacterized protein</fullName>
    </submittedName>
</protein>
<name>A0ABQ9GNM1_9NEOP</name>
<feature type="region of interest" description="Disordered" evidence="1">
    <location>
        <begin position="244"/>
        <end position="344"/>
    </location>
</feature>
<reference evidence="2 3" key="1">
    <citation type="submission" date="2023-02" db="EMBL/GenBank/DDBJ databases">
        <title>LHISI_Scaffold_Assembly.</title>
        <authorList>
            <person name="Stuart O.P."/>
            <person name="Cleave R."/>
            <person name="Magrath M.J.L."/>
            <person name="Mikheyev A.S."/>
        </authorList>
    </citation>
    <scope>NUCLEOTIDE SEQUENCE [LARGE SCALE GENOMIC DNA]</scope>
    <source>
        <strain evidence="2">Daus_M_001</strain>
        <tissue evidence="2">Leg muscle</tissue>
    </source>
</reference>
<feature type="compositionally biased region" description="Low complexity" evidence="1">
    <location>
        <begin position="329"/>
        <end position="340"/>
    </location>
</feature>
<feature type="compositionally biased region" description="Low complexity" evidence="1">
    <location>
        <begin position="255"/>
        <end position="266"/>
    </location>
</feature>
<dbReference type="EMBL" id="JARBHB010000010">
    <property type="protein sequence ID" value="KAJ8873599.1"/>
    <property type="molecule type" value="Genomic_DNA"/>
</dbReference>
<accession>A0ABQ9GNM1</accession>
<feature type="region of interest" description="Disordered" evidence="1">
    <location>
        <begin position="358"/>
        <end position="380"/>
    </location>
</feature>
<feature type="region of interest" description="Disordered" evidence="1">
    <location>
        <begin position="1079"/>
        <end position="1103"/>
    </location>
</feature>
<dbReference type="Proteomes" id="UP001159363">
    <property type="component" value="Chromosome 9"/>
</dbReference>
<keyword evidence="3" id="KW-1185">Reference proteome</keyword>
<organism evidence="2 3">
    <name type="scientific">Dryococelus australis</name>
    <dbReference type="NCBI Taxonomy" id="614101"/>
    <lineage>
        <taxon>Eukaryota</taxon>
        <taxon>Metazoa</taxon>
        <taxon>Ecdysozoa</taxon>
        <taxon>Arthropoda</taxon>
        <taxon>Hexapoda</taxon>
        <taxon>Insecta</taxon>
        <taxon>Pterygota</taxon>
        <taxon>Neoptera</taxon>
        <taxon>Polyneoptera</taxon>
        <taxon>Phasmatodea</taxon>
        <taxon>Verophasmatodea</taxon>
        <taxon>Anareolatae</taxon>
        <taxon>Phasmatidae</taxon>
        <taxon>Eurycanthinae</taxon>
        <taxon>Dryococelus</taxon>
    </lineage>
</organism>
<feature type="region of interest" description="Disordered" evidence="1">
    <location>
        <begin position="197"/>
        <end position="232"/>
    </location>
</feature>
<feature type="compositionally biased region" description="Basic and acidic residues" evidence="1">
    <location>
        <begin position="1079"/>
        <end position="1090"/>
    </location>
</feature>
<feature type="compositionally biased region" description="Low complexity" evidence="1">
    <location>
        <begin position="292"/>
        <end position="303"/>
    </location>
</feature>
<evidence type="ECO:0000256" key="1">
    <source>
        <dbReference type="SAM" id="MobiDB-lite"/>
    </source>
</evidence>
<comment type="caution">
    <text evidence="2">The sequence shown here is derived from an EMBL/GenBank/DDBJ whole genome shotgun (WGS) entry which is preliminary data.</text>
</comment>
<evidence type="ECO:0000313" key="2">
    <source>
        <dbReference type="EMBL" id="KAJ8873599.1"/>
    </source>
</evidence>
<feature type="region of interest" description="Disordered" evidence="1">
    <location>
        <begin position="123"/>
        <end position="143"/>
    </location>
</feature>
<feature type="compositionally biased region" description="Low complexity" evidence="1">
    <location>
        <begin position="213"/>
        <end position="229"/>
    </location>
</feature>
<feature type="compositionally biased region" description="Polar residues" evidence="1">
    <location>
        <begin position="403"/>
        <end position="413"/>
    </location>
</feature>
<feature type="region of interest" description="Disordered" evidence="1">
    <location>
        <begin position="396"/>
        <end position="415"/>
    </location>
</feature>
<proteinExistence type="predicted"/>
<gene>
    <name evidence="2" type="ORF">PR048_024417</name>
</gene>
<feature type="compositionally biased region" description="Low complexity" evidence="1">
    <location>
        <begin position="366"/>
        <end position="376"/>
    </location>
</feature>
<evidence type="ECO:0000313" key="3">
    <source>
        <dbReference type="Proteomes" id="UP001159363"/>
    </source>
</evidence>